<comment type="caution">
    <text evidence="4">The sequence shown here is derived from an EMBL/GenBank/DDBJ whole genome shotgun (WGS) entry which is preliminary data.</text>
</comment>
<evidence type="ECO:0000313" key="5">
    <source>
        <dbReference type="Proteomes" id="UP000249393"/>
    </source>
</evidence>
<dbReference type="PANTHER" id="PTHR43798:SF31">
    <property type="entry name" value="AB HYDROLASE SUPERFAMILY PROTEIN YCLE"/>
    <property type="match status" value="1"/>
</dbReference>
<dbReference type="Proteomes" id="UP000249393">
    <property type="component" value="Unassembled WGS sequence"/>
</dbReference>
<dbReference type="InterPro" id="IPR050266">
    <property type="entry name" value="AB_hydrolase_sf"/>
</dbReference>
<gene>
    <name evidence="4" type="ORF">DI526_01625</name>
</gene>
<dbReference type="InterPro" id="IPR000073">
    <property type="entry name" value="AB_hydrolase_1"/>
</dbReference>
<dbReference type="Pfam" id="PF12697">
    <property type="entry name" value="Abhydrolase_6"/>
    <property type="match status" value="1"/>
</dbReference>
<dbReference type="PANTHER" id="PTHR43798">
    <property type="entry name" value="MONOACYLGLYCEROL LIPASE"/>
    <property type="match status" value="1"/>
</dbReference>
<dbReference type="InterPro" id="IPR029058">
    <property type="entry name" value="AB_hydrolase_fold"/>
</dbReference>
<evidence type="ECO:0000256" key="1">
    <source>
        <dbReference type="ARBA" id="ARBA00022801"/>
    </source>
</evidence>
<dbReference type="SUPFAM" id="SSF53474">
    <property type="entry name" value="alpha/beta-Hydrolases"/>
    <property type="match status" value="2"/>
</dbReference>
<feature type="domain" description="AB hydrolase-1" evidence="2">
    <location>
        <begin position="50"/>
        <end position="153"/>
    </location>
</feature>
<accession>A0A2W5VCD8</accession>
<dbReference type="GO" id="GO:0016020">
    <property type="term" value="C:membrane"/>
    <property type="evidence" value="ECO:0007669"/>
    <property type="project" value="TreeGrafter"/>
</dbReference>
<sequence>MLASDRQDGRILKGSVRSERAQMKQSLTSSRHFVAVGDRIVHCRRWGEGPVVLAVHGSPQSSRAVAGVAEVLAGRGLCVIAPDTPGAGLSTPLSMGAPETGDFARALLAFADALGLGRFGVYGFHTGACTACALATLAPERVAAAALEGLPVWTEQERADFLANYLPPFAPSWDGAHMAWLWARMEEQVLFFPWSDPTPRSRLAYDLSPLDRLHANAMDLLQSGDGYRAVYRAAFTFRAEDWLSPAGAPRLLMATRDDVLAAHLGRLTAGRNETLVRDSVAELHAAAADYLAKRPGDVSRAEPIQGDAGRGFSNGLTWRGTLAGPGRPLVLLHGWGDDHTRFDALWARLEGRRPVVAFDLSGHGASTPMTGDVVTTLAEAIGDLGLAAPAIVGEGTGGQIAAALADQGVAGPAATIGVEVHGPARRAAIARHGAPALAPEWDGAHLVRAFRVARRERLFHPWFDATAAAALAEPGSLEAADVHRRAVRLLRAADALSPLNTWRLEHDLGGVARRLGERLTVFAQAGDPLSSPAQVAALGVPALPLPTAVSGWASALEAFAS</sequence>
<organism evidence="4 5">
    <name type="scientific">Caulobacter segnis</name>
    <dbReference type="NCBI Taxonomy" id="88688"/>
    <lineage>
        <taxon>Bacteria</taxon>
        <taxon>Pseudomonadati</taxon>
        <taxon>Pseudomonadota</taxon>
        <taxon>Alphaproteobacteria</taxon>
        <taxon>Caulobacterales</taxon>
        <taxon>Caulobacteraceae</taxon>
        <taxon>Caulobacter</taxon>
    </lineage>
</organism>
<dbReference type="EMBL" id="QFQZ01000003">
    <property type="protein sequence ID" value="PZR36922.1"/>
    <property type="molecule type" value="Genomic_DNA"/>
</dbReference>
<dbReference type="Pfam" id="PF00561">
    <property type="entry name" value="Abhydrolase_1"/>
    <property type="match status" value="1"/>
</dbReference>
<dbReference type="Gene3D" id="3.40.50.1820">
    <property type="entry name" value="alpha/beta hydrolase"/>
    <property type="match status" value="2"/>
</dbReference>
<feature type="domain" description="AB hydrolase-1" evidence="3">
    <location>
        <begin position="329"/>
        <end position="537"/>
    </location>
</feature>
<proteinExistence type="predicted"/>
<dbReference type="GO" id="GO:0016787">
    <property type="term" value="F:hydrolase activity"/>
    <property type="evidence" value="ECO:0007669"/>
    <property type="project" value="UniProtKB-KW"/>
</dbReference>
<evidence type="ECO:0000259" key="3">
    <source>
        <dbReference type="Pfam" id="PF12697"/>
    </source>
</evidence>
<reference evidence="4 5" key="1">
    <citation type="submission" date="2017-08" db="EMBL/GenBank/DDBJ databases">
        <title>Infants hospitalized years apart are colonized by the same room-sourced microbial strains.</title>
        <authorList>
            <person name="Brooks B."/>
            <person name="Olm M.R."/>
            <person name="Firek B.A."/>
            <person name="Baker R."/>
            <person name="Thomas B.C."/>
            <person name="Morowitz M.J."/>
            <person name="Banfield J.F."/>
        </authorList>
    </citation>
    <scope>NUCLEOTIDE SEQUENCE [LARGE SCALE GENOMIC DNA]</scope>
    <source>
        <strain evidence="4">S2_003_000_R2_4</strain>
    </source>
</reference>
<dbReference type="AlphaFoldDB" id="A0A2W5VCD8"/>
<evidence type="ECO:0000313" key="4">
    <source>
        <dbReference type="EMBL" id="PZR36922.1"/>
    </source>
</evidence>
<name>A0A2W5VCD8_9CAUL</name>
<protein>
    <recommendedName>
        <fullName evidence="2 3">AB hydrolase-1 domain-containing protein</fullName>
    </recommendedName>
</protein>
<evidence type="ECO:0000259" key="2">
    <source>
        <dbReference type="Pfam" id="PF00561"/>
    </source>
</evidence>
<keyword evidence="1" id="KW-0378">Hydrolase</keyword>